<reference evidence="2 3" key="1">
    <citation type="submission" date="2015-11" db="EMBL/GenBank/DDBJ databases">
        <title>Expanding the genomic diversity of Burkholderia species for the development of highly accurate diagnostics.</title>
        <authorList>
            <person name="Sahl J."/>
            <person name="Keim P."/>
            <person name="Wagner D."/>
        </authorList>
    </citation>
    <scope>NUCLEOTIDE SEQUENCE [LARGE SCALE GENOMIC DNA]</scope>
    <source>
        <strain evidence="2 3">TSV85</strain>
    </source>
</reference>
<dbReference type="Gene3D" id="3.60.21.10">
    <property type="match status" value="1"/>
</dbReference>
<evidence type="ECO:0000313" key="2">
    <source>
        <dbReference type="EMBL" id="KVE28774.1"/>
    </source>
</evidence>
<dbReference type="PANTHER" id="PTHR42850:SF10">
    <property type="entry name" value="SERINE_THREONINE-PROTEIN PHOSPHATASE 1"/>
    <property type="match status" value="1"/>
</dbReference>
<dbReference type="GO" id="GO:0005737">
    <property type="term" value="C:cytoplasm"/>
    <property type="evidence" value="ECO:0007669"/>
    <property type="project" value="TreeGrafter"/>
</dbReference>
<dbReference type="OrthoDB" id="5296354at2"/>
<evidence type="ECO:0000259" key="1">
    <source>
        <dbReference type="Pfam" id="PF00149"/>
    </source>
</evidence>
<dbReference type="SUPFAM" id="SSF56300">
    <property type="entry name" value="Metallo-dependent phosphatases"/>
    <property type="match status" value="1"/>
</dbReference>
<dbReference type="InterPro" id="IPR050126">
    <property type="entry name" value="Ap4A_hydrolase"/>
</dbReference>
<dbReference type="InterPro" id="IPR029052">
    <property type="entry name" value="Metallo-depent_PP-like"/>
</dbReference>
<keyword evidence="3" id="KW-1185">Reference proteome</keyword>
<accession>A0A118DPW3</accession>
<dbReference type="Proteomes" id="UP000062788">
    <property type="component" value="Unassembled WGS sequence"/>
</dbReference>
<dbReference type="RefSeq" id="WP_059515173.1">
    <property type="nucleotide sequence ID" value="NZ_LOWA01000018.1"/>
</dbReference>
<gene>
    <name evidence="2" type="ORF">WS67_08675</name>
</gene>
<proteinExistence type="predicted"/>
<dbReference type="AlphaFoldDB" id="A0A118DPW3"/>
<protein>
    <submittedName>
        <fullName evidence="2">Metallophosphoesterase</fullName>
    </submittedName>
</protein>
<name>A0A118DPW3_9BURK</name>
<dbReference type="Pfam" id="PF00149">
    <property type="entry name" value="Metallophos"/>
    <property type="match status" value="1"/>
</dbReference>
<dbReference type="EMBL" id="LOWA01000018">
    <property type="protein sequence ID" value="KVE28774.1"/>
    <property type="molecule type" value="Genomic_DNA"/>
</dbReference>
<dbReference type="GO" id="GO:0016791">
    <property type="term" value="F:phosphatase activity"/>
    <property type="evidence" value="ECO:0007669"/>
    <property type="project" value="TreeGrafter"/>
</dbReference>
<dbReference type="PANTHER" id="PTHR42850">
    <property type="entry name" value="METALLOPHOSPHOESTERASE"/>
    <property type="match status" value="1"/>
</dbReference>
<dbReference type="GO" id="GO:0110154">
    <property type="term" value="P:RNA decapping"/>
    <property type="evidence" value="ECO:0007669"/>
    <property type="project" value="TreeGrafter"/>
</dbReference>
<comment type="caution">
    <text evidence="2">The sequence shown here is derived from an EMBL/GenBank/DDBJ whole genome shotgun (WGS) entry which is preliminary data.</text>
</comment>
<dbReference type="GO" id="GO:0008803">
    <property type="term" value="F:bis(5'-nucleosyl)-tetraphosphatase (symmetrical) activity"/>
    <property type="evidence" value="ECO:0007669"/>
    <property type="project" value="TreeGrafter"/>
</dbReference>
<dbReference type="InterPro" id="IPR004843">
    <property type="entry name" value="Calcineurin-like_PHP"/>
</dbReference>
<organism evidence="2 3">
    <name type="scientific">Burkholderia singularis</name>
    <dbReference type="NCBI Taxonomy" id="1503053"/>
    <lineage>
        <taxon>Bacteria</taxon>
        <taxon>Pseudomonadati</taxon>
        <taxon>Pseudomonadota</taxon>
        <taxon>Betaproteobacteria</taxon>
        <taxon>Burkholderiales</taxon>
        <taxon>Burkholderiaceae</taxon>
        <taxon>Burkholderia</taxon>
        <taxon>pseudomallei group</taxon>
    </lineage>
</organism>
<evidence type="ECO:0000313" key="3">
    <source>
        <dbReference type="Proteomes" id="UP000062788"/>
    </source>
</evidence>
<sequence>MDTAPLIFHHEANRTGRDFVVGDLHGCVDPLRVLLRNVRFDPVRDRLFSVGDLIDRGEQSEQALALLERPWFFCVLGNHEDVLCSVATGSLPMSVWQRIGGSWAAGLPDATLARYQRRLRELPLVRTVGEGDTRFNVLHAEFLGSDAELDRGEYAPDVATRLLWGRELAYGRADPARQAGLSTTYCGHTPMHDIVRIGAQTFIDTGAFDPSGRLTLLDTKSGEHWSLSVAAARRQRAAEIALP</sequence>
<feature type="domain" description="Calcineurin-like phosphoesterase" evidence="1">
    <location>
        <begin position="20"/>
        <end position="176"/>
    </location>
</feature>